<name>A0A251RSV3_HELAN</name>
<organism evidence="1 2">
    <name type="scientific">Helianthus annuus</name>
    <name type="common">Common sunflower</name>
    <dbReference type="NCBI Taxonomy" id="4232"/>
    <lineage>
        <taxon>Eukaryota</taxon>
        <taxon>Viridiplantae</taxon>
        <taxon>Streptophyta</taxon>
        <taxon>Embryophyta</taxon>
        <taxon>Tracheophyta</taxon>
        <taxon>Spermatophyta</taxon>
        <taxon>Magnoliopsida</taxon>
        <taxon>eudicotyledons</taxon>
        <taxon>Gunneridae</taxon>
        <taxon>Pentapetalae</taxon>
        <taxon>asterids</taxon>
        <taxon>campanulids</taxon>
        <taxon>Asterales</taxon>
        <taxon>Asteraceae</taxon>
        <taxon>Asteroideae</taxon>
        <taxon>Heliantheae alliance</taxon>
        <taxon>Heliantheae</taxon>
        <taxon>Helianthus</taxon>
    </lineage>
</organism>
<gene>
    <name evidence="1" type="ORF">HannXRQ_Chr17g0560381</name>
</gene>
<keyword evidence="2" id="KW-1185">Reference proteome</keyword>
<evidence type="ECO:0000313" key="1">
    <source>
        <dbReference type="EMBL" id="OTF87311.1"/>
    </source>
</evidence>
<dbReference type="AlphaFoldDB" id="A0A251RSV3"/>
<dbReference type="Proteomes" id="UP000215914">
    <property type="component" value="Chromosome 17"/>
</dbReference>
<dbReference type="EMBL" id="CM007906">
    <property type="protein sequence ID" value="OTF87311.1"/>
    <property type="molecule type" value="Genomic_DNA"/>
</dbReference>
<reference evidence="2" key="1">
    <citation type="journal article" date="2017" name="Nature">
        <title>The sunflower genome provides insights into oil metabolism, flowering and Asterid evolution.</title>
        <authorList>
            <person name="Badouin H."/>
            <person name="Gouzy J."/>
            <person name="Grassa C.J."/>
            <person name="Murat F."/>
            <person name="Staton S.E."/>
            <person name="Cottret L."/>
            <person name="Lelandais-Briere C."/>
            <person name="Owens G.L."/>
            <person name="Carrere S."/>
            <person name="Mayjonade B."/>
            <person name="Legrand L."/>
            <person name="Gill N."/>
            <person name="Kane N.C."/>
            <person name="Bowers J.E."/>
            <person name="Hubner S."/>
            <person name="Bellec A."/>
            <person name="Berard A."/>
            <person name="Berges H."/>
            <person name="Blanchet N."/>
            <person name="Boniface M.C."/>
            <person name="Brunel D."/>
            <person name="Catrice O."/>
            <person name="Chaidir N."/>
            <person name="Claudel C."/>
            <person name="Donnadieu C."/>
            <person name="Faraut T."/>
            <person name="Fievet G."/>
            <person name="Helmstetter N."/>
            <person name="King M."/>
            <person name="Knapp S.J."/>
            <person name="Lai Z."/>
            <person name="Le Paslier M.C."/>
            <person name="Lippi Y."/>
            <person name="Lorenzon L."/>
            <person name="Mandel J.R."/>
            <person name="Marage G."/>
            <person name="Marchand G."/>
            <person name="Marquand E."/>
            <person name="Bret-Mestries E."/>
            <person name="Morien E."/>
            <person name="Nambeesan S."/>
            <person name="Nguyen T."/>
            <person name="Pegot-Espagnet P."/>
            <person name="Pouilly N."/>
            <person name="Raftis F."/>
            <person name="Sallet E."/>
            <person name="Schiex T."/>
            <person name="Thomas J."/>
            <person name="Vandecasteele C."/>
            <person name="Vares D."/>
            <person name="Vear F."/>
            <person name="Vautrin S."/>
            <person name="Crespi M."/>
            <person name="Mangin B."/>
            <person name="Burke J.M."/>
            <person name="Salse J."/>
            <person name="Munos S."/>
            <person name="Vincourt P."/>
            <person name="Rieseberg L.H."/>
            <person name="Langlade N.B."/>
        </authorList>
    </citation>
    <scope>NUCLEOTIDE SEQUENCE [LARGE SCALE GENOMIC DNA]</scope>
    <source>
        <strain evidence="2">cv. SF193</strain>
    </source>
</reference>
<protein>
    <submittedName>
        <fullName evidence="1">Uncharacterized protein</fullName>
    </submittedName>
</protein>
<proteinExistence type="predicted"/>
<dbReference type="InParanoid" id="A0A251RSV3"/>
<evidence type="ECO:0000313" key="2">
    <source>
        <dbReference type="Proteomes" id="UP000215914"/>
    </source>
</evidence>
<accession>A0A251RSV3</accession>
<sequence>MKNLPPKSINSLQNLIHIQVSRRRHGFPFFGAGTFAGSAKNAYRLLVGSFDFHLYGGIRCLLFVHLMADTGGWEKHENEGLAVTSLENEDRRCADEGSSKQEDYLKTKCSCLAIS</sequence>